<organism evidence="1 2">
    <name type="scientific">Streblomastix strix</name>
    <dbReference type="NCBI Taxonomy" id="222440"/>
    <lineage>
        <taxon>Eukaryota</taxon>
        <taxon>Metamonada</taxon>
        <taxon>Preaxostyla</taxon>
        <taxon>Oxymonadida</taxon>
        <taxon>Streblomastigidae</taxon>
        <taxon>Streblomastix</taxon>
    </lineage>
</organism>
<gene>
    <name evidence="1" type="ORF">EZS28_048693</name>
</gene>
<dbReference type="Proteomes" id="UP000324800">
    <property type="component" value="Unassembled WGS sequence"/>
</dbReference>
<proteinExistence type="predicted"/>
<accession>A0A5J4TDR5</accession>
<name>A0A5J4TDR5_9EUKA</name>
<evidence type="ECO:0000313" key="2">
    <source>
        <dbReference type="Proteomes" id="UP000324800"/>
    </source>
</evidence>
<dbReference type="AlphaFoldDB" id="A0A5J4TDR5"/>
<protein>
    <submittedName>
        <fullName evidence="1">Uncharacterized protein</fullName>
    </submittedName>
</protein>
<reference evidence="1 2" key="1">
    <citation type="submission" date="2019-03" db="EMBL/GenBank/DDBJ databases">
        <title>Single cell metagenomics reveals metabolic interactions within the superorganism composed of flagellate Streblomastix strix and complex community of Bacteroidetes bacteria on its surface.</title>
        <authorList>
            <person name="Treitli S.C."/>
            <person name="Kolisko M."/>
            <person name="Husnik F."/>
            <person name="Keeling P."/>
            <person name="Hampl V."/>
        </authorList>
    </citation>
    <scope>NUCLEOTIDE SEQUENCE [LARGE SCALE GENOMIC DNA]</scope>
    <source>
        <strain evidence="1">ST1C</strain>
    </source>
</reference>
<comment type="caution">
    <text evidence="1">The sequence shown here is derived from an EMBL/GenBank/DDBJ whole genome shotgun (WGS) entry which is preliminary data.</text>
</comment>
<sequence length="89" mass="10208">MLFPKDARPTTYYENACYHNTYETTQGTNFPDMPMSTLDKQFFQMQLCATNLDLLLEATDEFEEALTTPKNTASKRLNTHTDLTSFIIG</sequence>
<dbReference type="EMBL" id="SNRW01034055">
    <property type="protein sequence ID" value="KAA6355781.1"/>
    <property type="molecule type" value="Genomic_DNA"/>
</dbReference>
<evidence type="ECO:0000313" key="1">
    <source>
        <dbReference type="EMBL" id="KAA6355781.1"/>
    </source>
</evidence>